<accession>A0A2G1QTK4</accession>
<feature type="transmembrane region" description="Helical" evidence="1">
    <location>
        <begin position="242"/>
        <end position="263"/>
    </location>
</feature>
<name>A0A2G1QTK4_9HYPH</name>
<dbReference type="Proteomes" id="UP000221168">
    <property type="component" value="Unassembled WGS sequence"/>
</dbReference>
<dbReference type="Gene3D" id="3.30.565.10">
    <property type="entry name" value="Histidine kinase-like ATPase, C-terminal domain"/>
    <property type="match status" value="1"/>
</dbReference>
<keyword evidence="1" id="KW-1133">Transmembrane helix</keyword>
<feature type="transmembrane region" description="Helical" evidence="1">
    <location>
        <begin position="335"/>
        <end position="358"/>
    </location>
</feature>
<feature type="transmembrane region" description="Helical" evidence="1">
    <location>
        <begin position="181"/>
        <end position="201"/>
    </location>
</feature>
<feature type="transmembrane region" description="Helical" evidence="1">
    <location>
        <begin position="364"/>
        <end position="383"/>
    </location>
</feature>
<feature type="transmembrane region" description="Helical" evidence="1">
    <location>
        <begin position="40"/>
        <end position="59"/>
    </location>
</feature>
<proteinExistence type="predicted"/>
<comment type="caution">
    <text evidence="2">The sequence shown here is derived from an EMBL/GenBank/DDBJ whole genome shotgun (WGS) entry which is preliminary data.</text>
</comment>
<feature type="transmembrane region" description="Helical" evidence="1">
    <location>
        <begin position="208"/>
        <end position="227"/>
    </location>
</feature>
<feature type="transmembrane region" description="Helical" evidence="1">
    <location>
        <begin position="275"/>
        <end position="296"/>
    </location>
</feature>
<dbReference type="SUPFAM" id="SSF50156">
    <property type="entry name" value="PDZ domain-like"/>
    <property type="match status" value="1"/>
</dbReference>
<evidence type="ECO:0000256" key="1">
    <source>
        <dbReference type="SAM" id="Phobius"/>
    </source>
</evidence>
<sequence length="763" mass="83808">MAVPGRSGEADAKGASVAAPLPAPATSFPAHVLQRLRTRFPVLLLFLAFLLWLLVVMLGTSELFRMPNWGLRFETTGMPTGIVVSRVAGQGAAEAAGISPGDRIVALVAVDDGTRYDLNDGVLMVFRAQVTSYARWGEIAAAKKRLWEFQRRDVWLVTDDGRRFLLRADVPFTIRDLPLRYAFMLGLSFATLATSTGLLVFAPVAVNVLLAGLSGVFLSGVLLYHALKSALYLAAPPLLFEMLYYLGAAGGVFYTYAIVAMIWHTPRALLPGIPFATLSMLVAVAAFLAQHFALVTFPLNPFIFPLFAADIVGLALLVVQIVVSRADPVDRAAVSWFAISLLGGGLPYLFLVLIPRVFNQPPVIPVEAGAITLTLTWAGFVFGTLRYRLFAIQTVWFGTMVWLSMVAVFVAVDVLLLAVFGLGGLPSASIAIAVASWSLFPLKSLLLDHFIRRNAVPWEDVTLRFIDDMGAMKDLAEMDGRFLRFVAGLFDAHGMEIEPNAPARDVSIEDRGLVMRFPAITREDSVVMRGRNQGRRLFSTRDRRIVRLLHRMAQRIYHQRGQQDLQRMQDRNRIARDLHDHVGAKLLNVLFMTSEESGMRRAASSAISALKESIMVLEDAEEMDLEACMKDIWLDLDARLVSLGFTTACTQRFECARIIDSRAFVNIKYICEELVSNIMKYGDCKVPVACDYGTHADGTFRLSISNRFAPLSPAARAEDAGPSGGRGMPNIIARAREIGASVNVEASDDRQLFAVGLVFPMAG</sequence>
<reference evidence="2 3" key="1">
    <citation type="submission" date="2017-10" db="EMBL/GenBank/DDBJ databases">
        <title>Sedimentibacterium mangrovi gen. nov., sp. nov., a novel member of family Phyllobacteriacea isolated from mangrove sediment.</title>
        <authorList>
            <person name="Liao H."/>
            <person name="Tian Y."/>
        </authorList>
    </citation>
    <scope>NUCLEOTIDE SEQUENCE [LARGE SCALE GENOMIC DNA]</scope>
    <source>
        <strain evidence="2 3">X9-2-2</strain>
    </source>
</reference>
<protein>
    <recommendedName>
        <fullName evidence="4">Histidine kinase</fullName>
    </recommendedName>
</protein>
<feature type="transmembrane region" description="Helical" evidence="1">
    <location>
        <begin position="302"/>
        <end position="323"/>
    </location>
</feature>
<dbReference type="EMBL" id="PDVP01000001">
    <property type="protein sequence ID" value="PHP68790.1"/>
    <property type="molecule type" value="Genomic_DNA"/>
</dbReference>
<dbReference type="AlphaFoldDB" id="A0A2G1QTK4"/>
<dbReference type="Gene3D" id="2.30.42.10">
    <property type="match status" value="1"/>
</dbReference>
<keyword evidence="1" id="KW-0472">Membrane</keyword>
<evidence type="ECO:0000313" key="3">
    <source>
        <dbReference type="Proteomes" id="UP000221168"/>
    </source>
</evidence>
<keyword evidence="1" id="KW-0812">Transmembrane</keyword>
<evidence type="ECO:0000313" key="2">
    <source>
        <dbReference type="EMBL" id="PHP68790.1"/>
    </source>
</evidence>
<dbReference type="InterPro" id="IPR036034">
    <property type="entry name" value="PDZ_sf"/>
</dbReference>
<evidence type="ECO:0008006" key="4">
    <source>
        <dbReference type="Google" id="ProtNLM"/>
    </source>
</evidence>
<dbReference type="InterPro" id="IPR036890">
    <property type="entry name" value="HATPase_C_sf"/>
</dbReference>
<feature type="transmembrane region" description="Helical" evidence="1">
    <location>
        <begin position="395"/>
        <end position="422"/>
    </location>
</feature>
<keyword evidence="3" id="KW-1185">Reference proteome</keyword>
<organism evidence="2 3">
    <name type="scientific">Zhengella mangrovi</name>
    <dbReference type="NCBI Taxonomy" id="1982044"/>
    <lineage>
        <taxon>Bacteria</taxon>
        <taxon>Pseudomonadati</taxon>
        <taxon>Pseudomonadota</taxon>
        <taxon>Alphaproteobacteria</taxon>
        <taxon>Hyphomicrobiales</taxon>
        <taxon>Notoacmeibacteraceae</taxon>
        <taxon>Zhengella</taxon>
    </lineage>
</organism>
<gene>
    <name evidence="2" type="ORF">CSC94_01985</name>
</gene>